<keyword evidence="3" id="KW-1003">Cell membrane</keyword>
<keyword evidence="8" id="KW-1185">Reference proteome</keyword>
<dbReference type="RefSeq" id="WP_099036291.1">
    <property type="nucleotide sequence ID" value="NZ_BMGJ01000013.1"/>
</dbReference>
<dbReference type="SUPFAM" id="SSF53756">
    <property type="entry name" value="UDP-Glycosyltransferase/glycogen phosphorylase"/>
    <property type="match status" value="1"/>
</dbReference>
<comment type="similarity">
    <text evidence="2">Belongs to the CDP-glycerol glycerophosphotransferase family.</text>
</comment>
<dbReference type="InterPro" id="IPR007554">
    <property type="entry name" value="Glycerophosphate_synth"/>
</dbReference>
<dbReference type="EMBL" id="BMGJ01000013">
    <property type="protein sequence ID" value="GGD72486.1"/>
    <property type="molecule type" value="Genomic_DNA"/>
</dbReference>
<evidence type="ECO:0000256" key="2">
    <source>
        <dbReference type="ARBA" id="ARBA00010488"/>
    </source>
</evidence>
<dbReference type="Gene3D" id="3.40.50.11820">
    <property type="match status" value="1"/>
</dbReference>
<keyword evidence="6" id="KW-0472">Membrane</keyword>
<dbReference type="Pfam" id="PF04464">
    <property type="entry name" value="Glyphos_transf"/>
    <property type="match status" value="1"/>
</dbReference>
<evidence type="ECO:0000256" key="4">
    <source>
        <dbReference type="ARBA" id="ARBA00022679"/>
    </source>
</evidence>
<comment type="subcellular location">
    <subcellularLocation>
        <location evidence="1">Cell membrane</location>
        <topology evidence="1">Peripheral membrane protein</topology>
    </subcellularLocation>
</comment>
<evidence type="ECO:0000256" key="1">
    <source>
        <dbReference type="ARBA" id="ARBA00004202"/>
    </source>
</evidence>
<evidence type="ECO:0000256" key="3">
    <source>
        <dbReference type="ARBA" id="ARBA00022475"/>
    </source>
</evidence>
<evidence type="ECO:0000256" key="6">
    <source>
        <dbReference type="ARBA" id="ARBA00023136"/>
    </source>
</evidence>
<evidence type="ECO:0000313" key="7">
    <source>
        <dbReference type="EMBL" id="GGD72486.1"/>
    </source>
</evidence>
<sequence>MSNVLIFGASRKGQMAKRALASDFEISGFIDNDQKRQGSSFCDLPIFSLEQARRHFPDMNIVIASQFAVEICEQLIHSGISHFAIYDPQYKGMRTEAPPLRWFDTNAEDSIEPGKVTLLVHNHSGSNTLALAKSGALEQVGLQAQRALDYQKDQRYLQQILTSDVIVTTHETVIRPQTRAIQLWHGFPLKGLNRMSLATDNNTRNKVCQYWQQYRAIGSYSHTYSTLMNACYGANAEQYQITGMPRNDALLSAPATENLCKLLGRNLDDWHIIFYLPTFRKDQFGQVNGAPSSDLFGVPGFELQAFIDLLAKHKILLVVKPHPYQEEDFGMGEPGQLPKQVEVLTEHMFCESGLDLYEVLGAAEMLITDYSSVYFDYLLMDRPILFTPGDLTQYQQNRGMLLEPYDFWAPGPKVTDQETLQKTLLKQLNAPDDGAIQRRQIRDIVHHFQDDQSSQRVAKLIEQLINS</sequence>
<gene>
    <name evidence="7" type="ORF">GCM10011357_29350</name>
</gene>
<dbReference type="Gene3D" id="3.40.50.12580">
    <property type="match status" value="1"/>
</dbReference>
<dbReference type="Gene3D" id="3.40.50.720">
    <property type="entry name" value="NAD(P)-binding Rossmann-like Domain"/>
    <property type="match status" value="1"/>
</dbReference>
<dbReference type="PANTHER" id="PTHR37316">
    <property type="entry name" value="TEICHOIC ACID GLYCEROL-PHOSPHATE PRIMASE"/>
    <property type="match status" value="1"/>
</dbReference>
<dbReference type="InterPro" id="IPR051612">
    <property type="entry name" value="Teichoic_Acid_Biosynth"/>
</dbReference>
<name>A0ABQ1RMF8_9ALTE</name>
<proteinExistence type="inferred from homology"/>
<organism evidence="7 8">
    <name type="scientific">Lacimicrobium alkaliphilum</name>
    <dbReference type="NCBI Taxonomy" id="1526571"/>
    <lineage>
        <taxon>Bacteria</taxon>
        <taxon>Pseudomonadati</taxon>
        <taxon>Pseudomonadota</taxon>
        <taxon>Gammaproteobacteria</taxon>
        <taxon>Alteromonadales</taxon>
        <taxon>Alteromonadaceae</taxon>
        <taxon>Lacimicrobium</taxon>
    </lineage>
</organism>
<dbReference type="PANTHER" id="PTHR37316:SF3">
    <property type="entry name" value="TEICHOIC ACID GLYCEROL-PHOSPHATE TRANSFERASE"/>
    <property type="match status" value="1"/>
</dbReference>
<evidence type="ECO:0000313" key="8">
    <source>
        <dbReference type="Proteomes" id="UP000614272"/>
    </source>
</evidence>
<comment type="caution">
    <text evidence="7">The sequence shown here is derived from an EMBL/GenBank/DDBJ whole genome shotgun (WGS) entry which is preliminary data.</text>
</comment>
<protein>
    <submittedName>
        <fullName evidence="7">Uncharacterized protein</fullName>
    </submittedName>
</protein>
<keyword evidence="4" id="KW-0808">Transferase</keyword>
<evidence type="ECO:0000256" key="5">
    <source>
        <dbReference type="ARBA" id="ARBA00022944"/>
    </source>
</evidence>
<accession>A0ABQ1RMF8</accession>
<dbReference type="InterPro" id="IPR043148">
    <property type="entry name" value="TagF_C"/>
</dbReference>
<reference evidence="8" key="1">
    <citation type="journal article" date="2019" name="Int. J. Syst. Evol. Microbiol.">
        <title>The Global Catalogue of Microorganisms (GCM) 10K type strain sequencing project: providing services to taxonomists for standard genome sequencing and annotation.</title>
        <authorList>
            <consortium name="The Broad Institute Genomics Platform"/>
            <consortium name="The Broad Institute Genome Sequencing Center for Infectious Disease"/>
            <person name="Wu L."/>
            <person name="Ma J."/>
        </authorList>
    </citation>
    <scope>NUCLEOTIDE SEQUENCE [LARGE SCALE GENOMIC DNA]</scope>
    <source>
        <strain evidence="8">CGMCC 1.12923</strain>
    </source>
</reference>
<dbReference type="Proteomes" id="UP000614272">
    <property type="component" value="Unassembled WGS sequence"/>
</dbReference>
<keyword evidence="5" id="KW-0777">Teichoic acid biosynthesis</keyword>
<dbReference type="InterPro" id="IPR043149">
    <property type="entry name" value="TagF_N"/>
</dbReference>